<evidence type="ECO:0000256" key="1">
    <source>
        <dbReference type="SAM" id="MobiDB-lite"/>
    </source>
</evidence>
<feature type="region of interest" description="Disordered" evidence="1">
    <location>
        <begin position="180"/>
        <end position="210"/>
    </location>
</feature>
<feature type="region of interest" description="Disordered" evidence="1">
    <location>
        <begin position="278"/>
        <end position="300"/>
    </location>
</feature>
<feature type="compositionally biased region" description="Polar residues" evidence="1">
    <location>
        <begin position="12"/>
        <end position="21"/>
    </location>
</feature>
<reference evidence="2" key="2">
    <citation type="submission" date="2015-06" db="UniProtKB">
        <authorList>
            <consortium name="EnsemblMetazoa"/>
        </authorList>
    </citation>
    <scope>IDENTIFICATION</scope>
</reference>
<feature type="compositionally biased region" description="Polar residues" evidence="1">
    <location>
        <begin position="197"/>
        <end position="210"/>
    </location>
</feature>
<dbReference type="AlphaFoldDB" id="T1GCR7"/>
<dbReference type="HOGENOM" id="CLU_553528_0_0_1"/>
<feature type="region of interest" description="Disordered" evidence="1">
    <location>
        <begin position="12"/>
        <end position="31"/>
    </location>
</feature>
<proteinExistence type="predicted"/>
<sequence>MNLKEVVLSRLNSSSAENHFPQNKRNRIKTKPTNATVASEEVQLRNNSPSILSDEMLFPSHSKWELINGSSALETVKQPPSMKKVFNKTLQAWVVQDTHYTQSTKTIQDIPQHLNTPKMPTSSPPPPTSPGQVEEDRNKEPTNIGDFILDLLSEVESAEENKKPNFMNLKEVVLSRLNSSSAENHFPQNKRNRIKTKPTNATASSEEVQLRNNSPSILSDEMLFPSHSKWELINGSSALETVKQPPSMKKVFNKTLQAWVVQDTPYTQSTKTIQDIPQHLNTPKMPTSSPTPTTTTMTTPKPVDALEELKMKISSADNIEDITAIFDNLATKLGFTQPNPGKNPPFSMNKLKEIQKFHATSSTNAPTTSTTTHRTTITTTPRIFSSSSSEVVEGEAEVEVVDPNKYEDLLKLSSQMITSSTEKIPPTLVTLLPVRSNSGIRTFKPITEHNSSTSLDIESRNEGRADTESSSLSSTISSTTLLWQRTHHPQKLL</sequence>
<evidence type="ECO:0000313" key="3">
    <source>
        <dbReference type="Proteomes" id="UP000015102"/>
    </source>
</evidence>
<protein>
    <submittedName>
        <fullName evidence="2">Uncharacterized protein</fullName>
    </submittedName>
</protein>
<evidence type="ECO:0000313" key="2">
    <source>
        <dbReference type="EnsemblMetazoa" id="MESCA001087-PA"/>
    </source>
</evidence>
<feature type="compositionally biased region" description="Basic and acidic residues" evidence="1">
    <location>
        <begin position="457"/>
        <end position="467"/>
    </location>
</feature>
<keyword evidence="3" id="KW-1185">Reference proteome</keyword>
<reference evidence="3" key="1">
    <citation type="submission" date="2013-02" db="EMBL/GenBank/DDBJ databases">
        <authorList>
            <person name="Hughes D."/>
        </authorList>
    </citation>
    <scope>NUCLEOTIDE SEQUENCE</scope>
    <source>
        <strain>Durham</strain>
        <strain evidence="3">NC isolate 2 -- Noor lab</strain>
    </source>
</reference>
<dbReference type="EMBL" id="CAQQ02034133">
    <property type="status" value="NOT_ANNOTATED_CDS"/>
    <property type="molecule type" value="Genomic_DNA"/>
</dbReference>
<organism evidence="2 3">
    <name type="scientific">Megaselia scalaris</name>
    <name type="common">Humpbacked fly</name>
    <name type="synonym">Phora scalaris</name>
    <dbReference type="NCBI Taxonomy" id="36166"/>
    <lineage>
        <taxon>Eukaryota</taxon>
        <taxon>Metazoa</taxon>
        <taxon>Ecdysozoa</taxon>
        <taxon>Arthropoda</taxon>
        <taxon>Hexapoda</taxon>
        <taxon>Insecta</taxon>
        <taxon>Pterygota</taxon>
        <taxon>Neoptera</taxon>
        <taxon>Endopterygota</taxon>
        <taxon>Diptera</taxon>
        <taxon>Brachycera</taxon>
        <taxon>Muscomorpha</taxon>
        <taxon>Platypezoidea</taxon>
        <taxon>Phoridae</taxon>
        <taxon>Megaseliini</taxon>
        <taxon>Megaselia</taxon>
    </lineage>
</organism>
<dbReference type="EMBL" id="CAQQ02034132">
    <property type="status" value="NOT_ANNOTATED_CDS"/>
    <property type="molecule type" value="Genomic_DNA"/>
</dbReference>
<dbReference type="EnsemblMetazoa" id="MESCA001087-RA">
    <property type="protein sequence ID" value="MESCA001087-PA"/>
    <property type="gene ID" value="MESCA001087"/>
</dbReference>
<dbReference type="STRING" id="36166.T1GCR7"/>
<name>T1GCR7_MEGSC</name>
<feature type="region of interest" description="Disordered" evidence="1">
    <location>
        <begin position="107"/>
        <end position="139"/>
    </location>
</feature>
<dbReference type="Proteomes" id="UP000015102">
    <property type="component" value="Unassembled WGS sequence"/>
</dbReference>
<feature type="region of interest" description="Disordered" evidence="1">
    <location>
        <begin position="444"/>
        <end position="473"/>
    </location>
</feature>
<feature type="compositionally biased region" description="Low complexity" evidence="1">
    <location>
        <begin position="282"/>
        <end position="300"/>
    </location>
</feature>
<accession>T1GCR7</accession>